<gene>
    <name evidence="1" type="ORF">LOK49_LG08G02326</name>
</gene>
<dbReference type="Proteomes" id="UP001060215">
    <property type="component" value="Chromosome 9"/>
</dbReference>
<sequence>MGLTRKADRYGTLTGSCKGETGHSDVAQRAICHPLLPTGHSGVADSRSFLASRFGTHALRLLQVLQSIFTSFVWAGRG</sequence>
<accession>A0ACC0GV49</accession>
<reference evidence="1 2" key="1">
    <citation type="journal article" date="2022" name="Plant J.">
        <title>Chromosome-level genome of Camellia lanceoleosa provides a valuable resource for understanding genome evolution and self-incompatibility.</title>
        <authorList>
            <person name="Gong W."/>
            <person name="Xiao S."/>
            <person name="Wang L."/>
            <person name="Liao Z."/>
            <person name="Chang Y."/>
            <person name="Mo W."/>
            <person name="Hu G."/>
            <person name="Li W."/>
            <person name="Zhao G."/>
            <person name="Zhu H."/>
            <person name="Hu X."/>
            <person name="Ji K."/>
            <person name="Xiang X."/>
            <person name="Song Q."/>
            <person name="Yuan D."/>
            <person name="Jin S."/>
            <person name="Zhang L."/>
        </authorList>
    </citation>
    <scope>NUCLEOTIDE SEQUENCE [LARGE SCALE GENOMIC DNA]</scope>
    <source>
        <strain evidence="1">SQ_2022a</strain>
    </source>
</reference>
<name>A0ACC0GV49_9ERIC</name>
<evidence type="ECO:0000313" key="2">
    <source>
        <dbReference type="Proteomes" id="UP001060215"/>
    </source>
</evidence>
<dbReference type="EMBL" id="CM045766">
    <property type="protein sequence ID" value="KAI8004609.1"/>
    <property type="molecule type" value="Genomic_DNA"/>
</dbReference>
<comment type="caution">
    <text evidence="1">The sequence shown here is derived from an EMBL/GenBank/DDBJ whole genome shotgun (WGS) entry which is preliminary data.</text>
</comment>
<organism evidence="1 2">
    <name type="scientific">Camellia lanceoleosa</name>
    <dbReference type="NCBI Taxonomy" id="1840588"/>
    <lineage>
        <taxon>Eukaryota</taxon>
        <taxon>Viridiplantae</taxon>
        <taxon>Streptophyta</taxon>
        <taxon>Embryophyta</taxon>
        <taxon>Tracheophyta</taxon>
        <taxon>Spermatophyta</taxon>
        <taxon>Magnoliopsida</taxon>
        <taxon>eudicotyledons</taxon>
        <taxon>Gunneridae</taxon>
        <taxon>Pentapetalae</taxon>
        <taxon>asterids</taxon>
        <taxon>Ericales</taxon>
        <taxon>Theaceae</taxon>
        <taxon>Camellia</taxon>
    </lineage>
</organism>
<keyword evidence="2" id="KW-1185">Reference proteome</keyword>
<evidence type="ECO:0000313" key="1">
    <source>
        <dbReference type="EMBL" id="KAI8004609.1"/>
    </source>
</evidence>
<proteinExistence type="predicted"/>
<protein>
    <submittedName>
        <fullName evidence="1">Uncharacterized protein</fullName>
    </submittedName>
</protein>